<dbReference type="Proteomes" id="UP001528823">
    <property type="component" value="Unassembled WGS sequence"/>
</dbReference>
<accession>A0ABT5UCA7</accession>
<comment type="caution">
    <text evidence="1">The sequence shown here is derived from an EMBL/GenBank/DDBJ whole genome shotgun (WGS) entry which is preliminary data.</text>
</comment>
<gene>
    <name evidence="1" type="ORF">ORQ98_18845</name>
</gene>
<organism evidence="1 2">
    <name type="scientific">Spartinivicinus poritis</name>
    <dbReference type="NCBI Taxonomy" id="2994640"/>
    <lineage>
        <taxon>Bacteria</taxon>
        <taxon>Pseudomonadati</taxon>
        <taxon>Pseudomonadota</taxon>
        <taxon>Gammaproteobacteria</taxon>
        <taxon>Oceanospirillales</taxon>
        <taxon>Zooshikellaceae</taxon>
        <taxon>Spartinivicinus</taxon>
    </lineage>
</organism>
<evidence type="ECO:0000313" key="1">
    <source>
        <dbReference type="EMBL" id="MDE1464016.1"/>
    </source>
</evidence>
<evidence type="ECO:0000313" key="2">
    <source>
        <dbReference type="Proteomes" id="UP001528823"/>
    </source>
</evidence>
<sequence>MNRLFCIVALIIFLTACSEDTDPSQSYSSIEKADSFAKQNKTIDFKRYTVNSKYQGAKPKINFSSKVAKKYKTVISKVFEKSTVDFAGYYSLLYLGCGSPCQQSVCYC</sequence>
<protein>
    <submittedName>
        <fullName evidence="1">Uncharacterized protein</fullName>
    </submittedName>
</protein>
<dbReference type="RefSeq" id="WP_274690347.1">
    <property type="nucleotide sequence ID" value="NZ_JAPMOU010000027.1"/>
</dbReference>
<reference evidence="1 2" key="1">
    <citation type="submission" date="2022-11" db="EMBL/GenBank/DDBJ databases">
        <title>Spartinivicinus poritis sp. nov., isolated from scleractinian coral Porites lutea.</title>
        <authorList>
            <person name="Zhang G."/>
            <person name="Cai L."/>
            <person name="Wei Q."/>
        </authorList>
    </citation>
    <scope>NUCLEOTIDE SEQUENCE [LARGE SCALE GENOMIC DNA]</scope>
    <source>
        <strain evidence="1 2">A2-2</strain>
    </source>
</reference>
<proteinExistence type="predicted"/>
<keyword evidence="2" id="KW-1185">Reference proteome</keyword>
<dbReference type="EMBL" id="JAPMOU010000027">
    <property type="protein sequence ID" value="MDE1464016.1"/>
    <property type="molecule type" value="Genomic_DNA"/>
</dbReference>
<dbReference type="PROSITE" id="PS51257">
    <property type="entry name" value="PROKAR_LIPOPROTEIN"/>
    <property type="match status" value="1"/>
</dbReference>
<name>A0ABT5UCA7_9GAMM</name>